<proteinExistence type="predicted"/>
<dbReference type="Proteomes" id="UP000006683">
    <property type="component" value="Chromosome"/>
</dbReference>
<dbReference type="GeneID" id="67183539"/>
<protein>
    <submittedName>
        <fullName evidence="1">Uncharacterized protein</fullName>
    </submittedName>
</protein>
<evidence type="ECO:0000313" key="1">
    <source>
        <dbReference type="EMBL" id="ADN77522.1"/>
    </source>
</evidence>
<keyword evidence="2" id="KW-1185">Reference proteome</keyword>
<dbReference type="OrthoDB" id="9830171at2"/>
<dbReference type="KEGG" id="fbl:Fbal_3323"/>
<dbReference type="RefSeq" id="WP_013346828.1">
    <property type="nucleotide sequence ID" value="NC_014541.1"/>
</dbReference>
<name>E1SLH1_FERBD</name>
<organism evidence="1 2">
    <name type="scientific">Ferrimonas balearica (strain DSM 9799 / CCM 4581 / KCTC 23876 / PAT)</name>
    <dbReference type="NCBI Taxonomy" id="550540"/>
    <lineage>
        <taxon>Bacteria</taxon>
        <taxon>Pseudomonadati</taxon>
        <taxon>Pseudomonadota</taxon>
        <taxon>Gammaproteobacteria</taxon>
        <taxon>Alteromonadales</taxon>
        <taxon>Ferrimonadaceae</taxon>
        <taxon>Ferrimonas</taxon>
    </lineage>
</organism>
<dbReference type="HOGENOM" id="CLU_1370394_0_0_6"/>
<sequence length="199" mass="22703">MVRNRWTLFPLAAGVLWLAATTLWTHLPPPKVTPQYAAAPAVAIASSVVTHHRITPDQPIFDSLARAYRRHGDVVEYGGKVWLADDNGQTLLGFVAIADLPPSPAPEAAIQQEWQRFYQDHRWGDWSQDWLKPAWLGPMGEPLSHALMCRERRCLAGLDFDTEPHWQDQIDALQQRLPRHVELRELHAPSHALLIFTRY</sequence>
<dbReference type="EMBL" id="CP002209">
    <property type="protein sequence ID" value="ADN77522.1"/>
    <property type="molecule type" value="Genomic_DNA"/>
</dbReference>
<reference evidence="1 2" key="1">
    <citation type="journal article" date="2010" name="Stand. Genomic Sci.">
        <title>Complete genome sequence of Ferrimonas balearica type strain (PAT).</title>
        <authorList>
            <person name="Nolan M."/>
            <person name="Sikorski J."/>
            <person name="Davenport K."/>
            <person name="Lucas S."/>
            <person name="Glavina Del Rio T."/>
            <person name="Tice H."/>
            <person name="Cheng J."/>
            <person name="Goodwin L."/>
            <person name="Pitluck S."/>
            <person name="Liolios K."/>
            <person name="Ivanova N."/>
            <person name="Mavromatis K."/>
            <person name="Ovchinnikova G."/>
            <person name="Pati A."/>
            <person name="Chen A."/>
            <person name="Palaniappan K."/>
            <person name="Land M."/>
            <person name="Hauser L."/>
            <person name="Chang Y."/>
            <person name="Jeffries C."/>
            <person name="Tapia R."/>
            <person name="Brettin T."/>
            <person name="Detter J."/>
            <person name="Han C."/>
            <person name="Yasawong M."/>
            <person name="Rohde M."/>
            <person name="Tindall B."/>
            <person name="Goker M."/>
            <person name="Woyke T."/>
            <person name="Bristow J."/>
            <person name="Eisen J."/>
            <person name="Markowitz V."/>
            <person name="Hugenholtz P."/>
            <person name="Kyrpides N."/>
            <person name="Klenk H."/>
            <person name="Lapidus A."/>
        </authorList>
    </citation>
    <scope>NUCLEOTIDE SEQUENCE [LARGE SCALE GENOMIC DNA]</scope>
    <source>
        <strain evidence="2">DSM 9799 / CCM 4581 / KCTC 23876 / PAT</strain>
    </source>
</reference>
<accession>E1SLH1</accession>
<dbReference type="AlphaFoldDB" id="E1SLH1"/>
<evidence type="ECO:0000313" key="2">
    <source>
        <dbReference type="Proteomes" id="UP000006683"/>
    </source>
</evidence>
<gene>
    <name evidence="1" type="ordered locus">Fbal_3323</name>
</gene>